<feature type="transmembrane region" description="Helical" evidence="2">
    <location>
        <begin position="7"/>
        <end position="26"/>
    </location>
</feature>
<feature type="transmembrane region" description="Helical" evidence="2">
    <location>
        <begin position="46"/>
        <end position="63"/>
    </location>
</feature>
<accession>A0ABP8R189</accession>
<dbReference type="Proteomes" id="UP001500503">
    <property type="component" value="Unassembled WGS sequence"/>
</dbReference>
<organism evidence="3 4">
    <name type="scientific">Actinoallomurus oryzae</name>
    <dbReference type="NCBI Taxonomy" id="502180"/>
    <lineage>
        <taxon>Bacteria</taxon>
        <taxon>Bacillati</taxon>
        <taxon>Actinomycetota</taxon>
        <taxon>Actinomycetes</taxon>
        <taxon>Streptosporangiales</taxon>
        <taxon>Thermomonosporaceae</taxon>
        <taxon>Actinoallomurus</taxon>
    </lineage>
</organism>
<proteinExistence type="predicted"/>
<name>A0ABP8R189_9ACTN</name>
<feature type="transmembrane region" description="Helical" evidence="2">
    <location>
        <begin position="70"/>
        <end position="89"/>
    </location>
</feature>
<feature type="region of interest" description="Disordered" evidence="1">
    <location>
        <begin position="141"/>
        <end position="240"/>
    </location>
</feature>
<evidence type="ECO:0000313" key="4">
    <source>
        <dbReference type="Proteomes" id="UP001500503"/>
    </source>
</evidence>
<evidence type="ECO:0000256" key="2">
    <source>
        <dbReference type="SAM" id="Phobius"/>
    </source>
</evidence>
<evidence type="ECO:0000256" key="1">
    <source>
        <dbReference type="SAM" id="MobiDB-lite"/>
    </source>
</evidence>
<evidence type="ECO:0000313" key="3">
    <source>
        <dbReference type="EMBL" id="GAA4515547.1"/>
    </source>
</evidence>
<keyword evidence="4" id="KW-1185">Reference proteome</keyword>
<keyword evidence="2" id="KW-1133">Transmembrane helix</keyword>
<dbReference type="RefSeq" id="WP_345473950.1">
    <property type="nucleotide sequence ID" value="NZ_BAABHF010000050.1"/>
</dbReference>
<dbReference type="EMBL" id="BAABHF010000050">
    <property type="protein sequence ID" value="GAA4515547.1"/>
    <property type="molecule type" value="Genomic_DNA"/>
</dbReference>
<feature type="transmembrane region" description="Helical" evidence="2">
    <location>
        <begin position="109"/>
        <end position="131"/>
    </location>
</feature>
<protein>
    <submittedName>
        <fullName evidence="3">Uncharacterized protein</fullName>
    </submittedName>
</protein>
<feature type="compositionally biased region" description="Basic and acidic residues" evidence="1">
    <location>
        <begin position="153"/>
        <end position="164"/>
    </location>
</feature>
<keyword evidence="2" id="KW-0812">Transmembrane</keyword>
<feature type="compositionally biased region" description="Basic and acidic residues" evidence="1">
    <location>
        <begin position="231"/>
        <end position="240"/>
    </location>
</feature>
<gene>
    <name evidence="3" type="ORF">GCM10023191_085480</name>
</gene>
<keyword evidence="2" id="KW-0472">Membrane</keyword>
<reference evidence="4" key="1">
    <citation type="journal article" date="2019" name="Int. J. Syst. Evol. Microbiol.">
        <title>The Global Catalogue of Microorganisms (GCM) 10K type strain sequencing project: providing services to taxonomists for standard genome sequencing and annotation.</title>
        <authorList>
            <consortium name="The Broad Institute Genomics Platform"/>
            <consortium name="The Broad Institute Genome Sequencing Center for Infectious Disease"/>
            <person name="Wu L."/>
            <person name="Ma J."/>
        </authorList>
    </citation>
    <scope>NUCLEOTIDE SEQUENCE [LARGE SCALE GENOMIC DNA]</scope>
    <source>
        <strain evidence="4">JCM 17933</strain>
    </source>
</reference>
<comment type="caution">
    <text evidence="3">The sequence shown here is derived from an EMBL/GenBank/DDBJ whole genome shotgun (WGS) entry which is preliminary data.</text>
</comment>
<sequence>MSNGARHTWGFFAGIVLTAALAALLIYGTYRLQHGYLTEFHKQDKWIGGGLIAGAAVVFALLASSRLSPLASLIGGIVLTAAGVMFFVSQKTTADLINRFPFKEQRVTLAGLEEEGFLLFAGVGLLFASFFPSRWRARGDDDADDGYEYGPPDTRREPYSEHVAGETFGGRHAARDDQTAVYGEPQSGYDQPQAGYDPQRTSYEPPLYEPTRQEQSPYAGRPPFSPPDEDGGTREMYRPQ</sequence>